<name>A0A284RFE1_ARMOS</name>
<dbReference type="STRING" id="47428.A0A284RFE1"/>
<evidence type="ECO:0000256" key="3">
    <source>
        <dbReference type="ARBA" id="ARBA00022786"/>
    </source>
</evidence>
<dbReference type="InterPro" id="IPR040909">
    <property type="entry name" value="CHFR_Znf-CRD"/>
</dbReference>
<dbReference type="PANTHER" id="PTHR16079">
    <property type="entry name" value="UBIQUITIN LIGASE PROTEIN CHFR"/>
    <property type="match status" value="1"/>
</dbReference>
<dbReference type="OrthoDB" id="1305878at2759"/>
<evidence type="ECO:0000259" key="7">
    <source>
        <dbReference type="Pfam" id="PF17979"/>
    </source>
</evidence>
<evidence type="ECO:0000256" key="2">
    <source>
        <dbReference type="ARBA" id="ARBA00022679"/>
    </source>
</evidence>
<evidence type="ECO:0000256" key="4">
    <source>
        <dbReference type="ARBA" id="ARBA00023242"/>
    </source>
</evidence>
<reference evidence="9" key="1">
    <citation type="journal article" date="2017" name="Nat. Ecol. Evol.">
        <title>Genome expansion and lineage-specific genetic innovations in the forest pathogenic fungi Armillaria.</title>
        <authorList>
            <person name="Sipos G."/>
            <person name="Prasanna A.N."/>
            <person name="Walter M.C."/>
            <person name="O'Connor E."/>
            <person name="Balint B."/>
            <person name="Krizsan K."/>
            <person name="Kiss B."/>
            <person name="Hess J."/>
            <person name="Varga T."/>
            <person name="Slot J."/>
            <person name="Riley R."/>
            <person name="Boka B."/>
            <person name="Rigling D."/>
            <person name="Barry K."/>
            <person name="Lee J."/>
            <person name="Mihaltcheva S."/>
            <person name="LaButti K."/>
            <person name="Lipzen A."/>
            <person name="Waldron R."/>
            <person name="Moloney N.M."/>
            <person name="Sperisen C."/>
            <person name="Kredics L."/>
            <person name="Vagvoelgyi C."/>
            <person name="Patrignani A."/>
            <person name="Fitzpatrick D."/>
            <person name="Nagy I."/>
            <person name="Doyle S."/>
            <person name="Anderson J.B."/>
            <person name="Grigoriev I.V."/>
            <person name="Gueldener U."/>
            <person name="Muensterkoetter M."/>
            <person name="Nagy L.G."/>
        </authorList>
    </citation>
    <scope>NUCLEOTIDE SEQUENCE [LARGE SCALE GENOMIC DNA]</scope>
    <source>
        <strain evidence="9">C18/9</strain>
    </source>
</reference>
<accession>A0A284RFE1</accession>
<sequence>MSEDNLTSAATDAMEVENEPVRPPLSSQGLKRRASSSFEGLLDDTSRKRAKGDNRSVEAGPVVSSDATPSQAIAINGAAFAGHRISLPAFLLWKLLYALDSGEYGPSVLTQKAFLVLSFIMGLFGARNVFALLLLDGNGGTNCPACRGVSTIVTPSRPLQTVIDVLLRAAPSRVRAERERQQADEIYSAGSSMRIPPPREASPEPNLNQSDYARPCPHCTPGNMFGYTCPQPVPDPETDAEHAWHLDEGTPPGHANCGNCENLLALQAPTTTKCDFCQVSFCGIGVPGRCIAASLAAQQLHSMADLTDFVQSPEVYECFNDNHIEVDIMLDYLAVRRIMPKNIYRDIVTYIQSQPHGFQPLLKLELFRDVHPVLAGTDPDPAAPRQKICRACATEVLLWGLKDWWLRERQKGIAEGHIPSREDCPEGSRCSRQTDVDHAKEFNHIFGSPQTEMTGPTAVPPVPSEESSTLSATEVSPGAPLASAQGAGQSEDSTHRSSVTIDSDVAITPVPVRGPEDFVM</sequence>
<organism evidence="8 9">
    <name type="scientific">Armillaria ostoyae</name>
    <name type="common">Armillaria root rot fungus</name>
    <dbReference type="NCBI Taxonomy" id="47428"/>
    <lineage>
        <taxon>Eukaryota</taxon>
        <taxon>Fungi</taxon>
        <taxon>Dikarya</taxon>
        <taxon>Basidiomycota</taxon>
        <taxon>Agaricomycotina</taxon>
        <taxon>Agaricomycetes</taxon>
        <taxon>Agaricomycetidae</taxon>
        <taxon>Agaricales</taxon>
        <taxon>Marasmiineae</taxon>
        <taxon>Physalacriaceae</taxon>
        <taxon>Armillaria</taxon>
    </lineage>
</organism>
<feature type="region of interest" description="Disordered" evidence="6">
    <location>
        <begin position="1"/>
        <end position="64"/>
    </location>
</feature>
<feature type="compositionally biased region" description="Basic and acidic residues" evidence="6">
    <location>
        <begin position="44"/>
        <end position="56"/>
    </location>
</feature>
<dbReference type="EMBL" id="FUEG01000008">
    <property type="protein sequence ID" value="SJL07464.1"/>
    <property type="molecule type" value="Genomic_DNA"/>
</dbReference>
<feature type="domain" description="E3 ubiquitin-protein ligase CHFR cysteine rich" evidence="7">
    <location>
        <begin position="254"/>
        <end position="396"/>
    </location>
</feature>
<keyword evidence="5" id="KW-0131">Cell cycle</keyword>
<dbReference type="PANTHER" id="PTHR16079:SF4">
    <property type="entry name" value="E3 UBIQUITIN-PROTEIN LIGASE CHFR"/>
    <property type="match status" value="1"/>
</dbReference>
<dbReference type="GO" id="GO:0016567">
    <property type="term" value="P:protein ubiquitination"/>
    <property type="evidence" value="ECO:0007669"/>
    <property type="project" value="TreeGrafter"/>
</dbReference>
<feature type="region of interest" description="Disordered" evidence="6">
    <location>
        <begin position="445"/>
        <end position="520"/>
    </location>
</feature>
<keyword evidence="2" id="KW-0808">Transferase</keyword>
<feature type="region of interest" description="Disordered" evidence="6">
    <location>
        <begin position="177"/>
        <end position="205"/>
    </location>
</feature>
<feature type="compositionally biased region" description="Polar residues" evidence="6">
    <location>
        <begin position="1"/>
        <end position="10"/>
    </location>
</feature>
<gene>
    <name evidence="8" type="ORF">ARMOST_10814</name>
</gene>
<evidence type="ECO:0000313" key="8">
    <source>
        <dbReference type="EMBL" id="SJL07464.1"/>
    </source>
</evidence>
<evidence type="ECO:0000256" key="6">
    <source>
        <dbReference type="SAM" id="MobiDB-lite"/>
    </source>
</evidence>
<feature type="compositionally biased region" description="Polar residues" evidence="6">
    <location>
        <begin position="486"/>
        <end position="501"/>
    </location>
</feature>
<protein>
    <recommendedName>
        <fullName evidence="7">E3 ubiquitin-protein ligase CHFR cysteine rich domain-containing protein</fullName>
    </recommendedName>
</protein>
<dbReference type="Proteomes" id="UP000219338">
    <property type="component" value="Unassembled WGS sequence"/>
</dbReference>
<dbReference type="GO" id="GO:0006511">
    <property type="term" value="P:ubiquitin-dependent protein catabolic process"/>
    <property type="evidence" value="ECO:0007669"/>
    <property type="project" value="TreeGrafter"/>
</dbReference>
<dbReference type="GO" id="GO:0005634">
    <property type="term" value="C:nucleus"/>
    <property type="evidence" value="ECO:0007669"/>
    <property type="project" value="UniProtKB-SubCell"/>
</dbReference>
<evidence type="ECO:0000256" key="1">
    <source>
        <dbReference type="ARBA" id="ARBA00004123"/>
    </source>
</evidence>
<feature type="compositionally biased region" description="Polar residues" evidence="6">
    <location>
        <begin position="465"/>
        <end position="474"/>
    </location>
</feature>
<keyword evidence="3" id="KW-0833">Ubl conjugation pathway</keyword>
<dbReference type="Pfam" id="PF17979">
    <property type="entry name" value="zf-CRD"/>
    <property type="match status" value="1"/>
</dbReference>
<dbReference type="InterPro" id="IPR052256">
    <property type="entry name" value="E3_ubiquitin-ligase_CHFR"/>
</dbReference>
<keyword evidence="4" id="KW-0539">Nucleus</keyword>
<dbReference type="GO" id="GO:0004842">
    <property type="term" value="F:ubiquitin-protein transferase activity"/>
    <property type="evidence" value="ECO:0007669"/>
    <property type="project" value="TreeGrafter"/>
</dbReference>
<evidence type="ECO:0000313" key="9">
    <source>
        <dbReference type="Proteomes" id="UP000219338"/>
    </source>
</evidence>
<keyword evidence="9" id="KW-1185">Reference proteome</keyword>
<proteinExistence type="predicted"/>
<evidence type="ECO:0000256" key="5">
    <source>
        <dbReference type="ARBA" id="ARBA00023306"/>
    </source>
</evidence>
<comment type="subcellular location">
    <subcellularLocation>
        <location evidence="1">Nucleus</location>
    </subcellularLocation>
</comment>
<dbReference type="AlphaFoldDB" id="A0A284RFE1"/>